<dbReference type="GO" id="GO:0004553">
    <property type="term" value="F:hydrolase activity, hydrolyzing O-glycosyl compounds"/>
    <property type="evidence" value="ECO:0007669"/>
    <property type="project" value="InterPro"/>
</dbReference>
<feature type="region of interest" description="Disordered" evidence="4">
    <location>
        <begin position="78"/>
        <end position="134"/>
    </location>
</feature>
<protein>
    <recommendedName>
        <fullName evidence="6">GH16 domain-containing protein</fullName>
    </recommendedName>
</protein>
<dbReference type="InterPro" id="IPR000757">
    <property type="entry name" value="Beta-glucanase-like"/>
</dbReference>
<dbReference type="AlphaFoldDB" id="A0AAW0GKS3"/>
<name>A0AAW0GKS3_9APHY</name>
<evidence type="ECO:0000256" key="3">
    <source>
        <dbReference type="ARBA" id="ARBA00023295"/>
    </source>
</evidence>
<dbReference type="SUPFAM" id="SSF49899">
    <property type="entry name" value="Concanavalin A-like lectins/glucanases"/>
    <property type="match status" value="1"/>
</dbReference>
<dbReference type="EMBL" id="JASBNA010000002">
    <property type="protein sequence ID" value="KAK7694183.1"/>
    <property type="molecule type" value="Genomic_DNA"/>
</dbReference>
<dbReference type="CDD" id="cd02181">
    <property type="entry name" value="GH16_fungal_Lam16A_glucanase"/>
    <property type="match status" value="1"/>
</dbReference>
<organism evidence="7 8">
    <name type="scientific">Cerrena zonata</name>
    <dbReference type="NCBI Taxonomy" id="2478898"/>
    <lineage>
        <taxon>Eukaryota</taxon>
        <taxon>Fungi</taxon>
        <taxon>Dikarya</taxon>
        <taxon>Basidiomycota</taxon>
        <taxon>Agaricomycotina</taxon>
        <taxon>Agaricomycetes</taxon>
        <taxon>Polyporales</taxon>
        <taxon>Cerrenaceae</taxon>
        <taxon>Cerrena</taxon>
    </lineage>
</organism>
<feature type="chain" id="PRO_5044024419" description="GH16 domain-containing protein" evidence="5">
    <location>
        <begin position="21"/>
        <end position="440"/>
    </location>
</feature>
<evidence type="ECO:0000256" key="4">
    <source>
        <dbReference type="SAM" id="MobiDB-lite"/>
    </source>
</evidence>
<evidence type="ECO:0000256" key="2">
    <source>
        <dbReference type="ARBA" id="ARBA00022801"/>
    </source>
</evidence>
<evidence type="ECO:0000259" key="6">
    <source>
        <dbReference type="PROSITE" id="PS51762"/>
    </source>
</evidence>
<proteinExistence type="inferred from homology"/>
<dbReference type="InterPro" id="IPR050546">
    <property type="entry name" value="Glycosyl_Hydrlase_16"/>
</dbReference>
<accession>A0AAW0GKS3</accession>
<evidence type="ECO:0000256" key="1">
    <source>
        <dbReference type="ARBA" id="ARBA00006865"/>
    </source>
</evidence>
<keyword evidence="5" id="KW-0732">Signal</keyword>
<dbReference type="PANTHER" id="PTHR10963">
    <property type="entry name" value="GLYCOSYL HYDROLASE-RELATED"/>
    <property type="match status" value="1"/>
</dbReference>
<dbReference type="Gene3D" id="2.60.120.200">
    <property type="match status" value="1"/>
</dbReference>
<evidence type="ECO:0000313" key="8">
    <source>
        <dbReference type="Proteomes" id="UP001385951"/>
    </source>
</evidence>
<dbReference type="PANTHER" id="PTHR10963:SF24">
    <property type="entry name" value="GLYCOSIDASE C21B10.07-RELATED"/>
    <property type="match status" value="1"/>
</dbReference>
<dbReference type="FunFam" id="2.60.120.200:FF:000114">
    <property type="entry name" value="Probable endo-1,3(4)-beta-glucanase NFIA_089530"/>
    <property type="match status" value="1"/>
</dbReference>
<feature type="compositionally biased region" description="Low complexity" evidence="4">
    <location>
        <begin position="88"/>
        <end position="133"/>
    </location>
</feature>
<dbReference type="PROSITE" id="PS51762">
    <property type="entry name" value="GH16_2"/>
    <property type="match status" value="1"/>
</dbReference>
<keyword evidence="2" id="KW-0378">Hydrolase</keyword>
<dbReference type="InterPro" id="IPR013320">
    <property type="entry name" value="ConA-like_dom_sf"/>
</dbReference>
<sequence length="440" mass="46266">MLIQIPFVLALLSNVAPSDANLFARGSDSLRRVHHHAAKRSASFARDLRTTFGSIFVEQNSDTNKLGSARVYCVSSPSNNGTSLTNGTSPIPSSPATFAPTPSATGSQSNGTSARPTSSASGASPSGTSIPSSPWKVVQSFQGNSFFTGWDFFTGGDPTNGQVTYVDQSTAQKAGLVSINSAGNAIMRVETTAQVATTRQSVRITTSKTYTGGLVIMDSVHMPTGCGTWPAFWSNGPNWPAGGEIDIVEGVNDYTNNQATIHTNPGCTIPTSNANQLGVTGTLVGGTNCAAAQTGNQGCGVRASQTNSFGAAFNNNGGGVYAMQWDNSGISIFFFPRNSVPSDITNSAPQPDSWGQPMAFWPSSGCDPFKFFYQHSAIFDTTLCGDWASSAWTGSGIPGQEQSCAQRTGVSTCEEFIRNNGAAFNEAYWEVKSVKIYQTS</sequence>
<dbReference type="Pfam" id="PF26113">
    <property type="entry name" value="GH16_XgeA"/>
    <property type="match status" value="1"/>
</dbReference>
<reference evidence="7 8" key="1">
    <citation type="submission" date="2022-09" db="EMBL/GenBank/DDBJ databases">
        <authorList>
            <person name="Palmer J.M."/>
        </authorList>
    </citation>
    <scope>NUCLEOTIDE SEQUENCE [LARGE SCALE GENOMIC DNA]</scope>
    <source>
        <strain evidence="7 8">DSM 7382</strain>
    </source>
</reference>
<feature type="compositionally biased region" description="Polar residues" evidence="4">
    <location>
        <begin position="78"/>
        <end position="87"/>
    </location>
</feature>
<feature type="domain" description="GH16" evidence="6">
    <location>
        <begin position="123"/>
        <end position="396"/>
    </location>
</feature>
<evidence type="ECO:0000313" key="7">
    <source>
        <dbReference type="EMBL" id="KAK7694183.1"/>
    </source>
</evidence>
<dbReference type="GO" id="GO:0009251">
    <property type="term" value="P:glucan catabolic process"/>
    <property type="evidence" value="ECO:0007669"/>
    <property type="project" value="TreeGrafter"/>
</dbReference>
<gene>
    <name evidence="7" type="ORF">QCA50_001363</name>
</gene>
<evidence type="ECO:0000256" key="5">
    <source>
        <dbReference type="SAM" id="SignalP"/>
    </source>
</evidence>
<keyword evidence="8" id="KW-1185">Reference proteome</keyword>
<dbReference type="Proteomes" id="UP001385951">
    <property type="component" value="Unassembled WGS sequence"/>
</dbReference>
<keyword evidence="3" id="KW-0326">Glycosidase</keyword>
<feature type="signal peptide" evidence="5">
    <location>
        <begin position="1"/>
        <end position="20"/>
    </location>
</feature>
<comment type="similarity">
    <text evidence="1">Belongs to the glycosyl hydrolase 16 family.</text>
</comment>
<comment type="caution">
    <text evidence="7">The sequence shown here is derived from an EMBL/GenBank/DDBJ whole genome shotgun (WGS) entry which is preliminary data.</text>
</comment>